<keyword evidence="1" id="KW-1133">Transmembrane helix</keyword>
<name>K2K3I0_9GAMM</name>
<evidence type="ECO:0000313" key="3">
    <source>
        <dbReference type="Proteomes" id="UP000006755"/>
    </source>
</evidence>
<dbReference type="PATRIC" id="fig|745411.4.peg.364"/>
<evidence type="ECO:0000313" key="2">
    <source>
        <dbReference type="EMBL" id="EKE77519.1"/>
    </source>
</evidence>
<dbReference type="Proteomes" id="UP000006755">
    <property type="component" value="Unassembled WGS sequence"/>
</dbReference>
<gene>
    <name evidence="2" type="ORF">B3C1_01870</name>
</gene>
<keyword evidence="1" id="KW-0812">Transmembrane</keyword>
<dbReference type="RefSeq" id="WP_008482522.1">
    <property type="nucleotide sequence ID" value="NZ_AMRI01000002.1"/>
</dbReference>
<protein>
    <submittedName>
        <fullName evidence="2">Uncharacterized protein</fullName>
    </submittedName>
</protein>
<feature type="transmembrane region" description="Helical" evidence="1">
    <location>
        <begin position="6"/>
        <end position="32"/>
    </location>
</feature>
<reference evidence="2 3" key="1">
    <citation type="journal article" date="2012" name="J. Bacteriol.">
        <title>Genome Sequence of Gallaecimonas xiamenensis Type Strain 3-C-1.</title>
        <authorList>
            <person name="Lai Q."/>
            <person name="Wang L."/>
            <person name="Wang W."/>
            <person name="Shao Z."/>
        </authorList>
    </citation>
    <scope>NUCLEOTIDE SEQUENCE [LARGE SCALE GENOMIC DNA]</scope>
    <source>
        <strain evidence="2 3">3-C-1</strain>
    </source>
</reference>
<keyword evidence="1" id="KW-0472">Membrane</keyword>
<sequence length="75" mass="8170">MDLIIFALVGLSALCILVCVYLASQLLGLLLFPGDKAAPKRVDRLLVSLAFTLTALLLLTTVPDALELPPLWFFQ</sequence>
<proteinExistence type="predicted"/>
<feature type="transmembrane region" description="Helical" evidence="1">
    <location>
        <begin position="44"/>
        <end position="62"/>
    </location>
</feature>
<accession>K2K3I0</accession>
<dbReference type="STRING" id="745411.B3C1_01870"/>
<keyword evidence="3" id="KW-1185">Reference proteome</keyword>
<evidence type="ECO:0000256" key="1">
    <source>
        <dbReference type="SAM" id="Phobius"/>
    </source>
</evidence>
<dbReference type="AlphaFoldDB" id="K2K3I0"/>
<organism evidence="2 3">
    <name type="scientific">Gallaecimonas xiamenensis 3-C-1</name>
    <dbReference type="NCBI Taxonomy" id="745411"/>
    <lineage>
        <taxon>Bacteria</taxon>
        <taxon>Pseudomonadati</taxon>
        <taxon>Pseudomonadota</taxon>
        <taxon>Gammaproteobacteria</taxon>
        <taxon>Enterobacterales</taxon>
        <taxon>Gallaecimonadaceae</taxon>
        <taxon>Gallaecimonas</taxon>
    </lineage>
</organism>
<comment type="caution">
    <text evidence="2">The sequence shown here is derived from an EMBL/GenBank/DDBJ whole genome shotgun (WGS) entry which is preliminary data.</text>
</comment>
<dbReference type="EMBL" id="AMRI01000002">
    <property type="protein sequence ID" value="EKE77519.1"/>
    <property type="molecule type" value="Genomic_DNA"/>
</dbReference>